<dbReference type="AlphaFoldDB" id="A0A430V128"/>
<organism evidence="3 4">
    <name type="scientific">Thermus scotoductus</name>
    <dbReference type="NCBI Taxonomy" id="37636"/>
    <lineage>
        <taxon>Bacteria</taxon>
        <taxon>Thermotogati</taxon>
        <taxon>Deinococcota</taxon>
        <taxon>Deinococci</taxon>
        <taxon>Thermales</taxon>
        <taxon>Thermaceae</taxon>
        <taxon>Thermus</taxon>
    </lineage>
</organism>
<dbReference type="EMBL" id="PELM01000210">
    <property type="protein sequence ID" value="RTH02609.1"/>
    <property type="molecule type" value="Genomic_DNA"/>
</dbReference>
<evidence type="ECO:0000313" key="5">
    <source>
        <dbReference type="Proteomes" id="UP000288082"/>
    </source>
</evidence>
<feature type="non-terminal residue" evidence="3">
    <location>
        <position position="1"/>
    </location>
</feature>
<evidence type="ECO:0000313" key="4">
    <source>
        <dbReference type="Proteomes" id="UP000288073"/>
    </source>
</evidence>
<dbReference type="EMBL" id="PEMN01000351">
    <property type="protein sequence ID" value="RTI14607.1"/>
    <property type="molecule type" value="Genomic_DNA"/>
</dbReference>
<proteinExistence type="predicted"/>
<reference evidence="4 5" key="1">
    <citation type="journal article" date="2019" name="Extremophiles">
        <title>Biogeography of thermophiles and predominance of Thermus scotoductus in domestic water heaters.</title>
        <authorList>
            <person name="Wilpiszeski R.L."/>
            <person name="Zhang Z."/>
            <person name="House C.H."/>
        </authorList>
    </citation>
    <scope>NUCLEOTIDE SEQUENCE [LARGE SCALE GENOMIC DNA]</scope>
    <source>
        <strain evidence="3 4">10_S10</strain>
        <strain evidence="1 5">38_S38</strain>
    </source>
</reference>
<evidence type="ECO:0000313" key="3">
    <source>
        <dbReference type="EMBL" id="RTI16078.1"/>
    </source>
</evidence>
<name>A0A430V128_THESC</name>
<evidence type="ECO:0000313" key="2">
    <source>
        <dbReference type="EMBL" id="RTI14607.1"/>
    </source>
</evidence>
<dbReference type="Proteomes" id="UP000288073">
    <property type="component" value="Unassembled WGS sequence"/>
</dbReference>
<dbReference type="RefSeq" id="WP_172957868.1">
    <property type="nucleotide sequence ID" value="NZ_PELM01000210.1"/>
</dbReference>
<dbReference type="Proteomes" id="UP000288082">
    <property type="component" value="Unassembled WGS sequence"/>
</dbReference>
<dbReference type="EMBL" id="PEMN01000244">
    <property type="protein sequence ID" value="RTI16078.1"/>
    <property type="molecule type" value="Genomic_DNA"/>
</dbReference>
<sequence length="69" mass="7430">PLSQRIIACSCGWECDRDVNAALVILRKGLGLSPDQALGLDRPEVTPLEKEAAARILGSNPSIRVSFLQ</sequence>
<gene>
    <name evidence="3" type="ORF">CSW23_07960</name>
    <name evidence="2" type="ORF">CSW23_10375</name>
    <name evidence="1" type="ORF">CSW50_07170</name>
</gene>
<evidence type="ECO:0000313" key="1">
    <source>
        <dbReference type="EMBL" id="RTH02609.1"/>
    </source>
</evidence>
<protein>
    <submittedName>
        <fullName evidence="3">Transposase</fullName>
    </submittedName>
</protein>
<comment type="caution">
    <text evidence="3">The sequence shown here is derived from an EMBL/GenBank/DDBJ whole genome shotgun (WGS) entry which is preliminary data.</text>
</comment>
<accession>A0A430V128</accession>